<feature type="transmembrane region" description="Helical" evidence="1">
    <location>
        <begin position="34"/>
        <end position="54"/>
    </location>
</feature>
<feature type="transmembrane region" description="Helical" evidence="1">
    <location>
        <begin position="395"/>
        <end position="417"/>
    </location>
</feature>
<feature type="transmembrane region" description="Helical" evidence="1">
    <location>
        <begin position="219"/>
        <end position="236"/>
    </location>
</feature>
<feature type="transmembrane region" description="Helical" evidence="1">
    <location>
        <begin position="92"/>
        <end position="110"/>
    </location>
</feature>
<evidence type="ECO:0008006" key="4">
    <source>
        <dbReference type="Google" id="ProtNLM"/>
    </source>
</evidence>
<keyword evidence="1" id="KW-1133">Transmembrane helix</keyword>
<reference evidence="2 3" key="1">
    <citation type="submission" date="2019-11" db="EMBL/GenBank/DDBJ databases">
        <title>Acidiferrimicrobium australis gen. nov., sp. nov., an acidophilic and obligately heterotrophic, member of the Actinobacteria that catalyses dissimilatory oxido- reduction of iron isolated from metal-rich acidic water in Chile.</title>
        <authorList>
            <person name="Gonzalez D."/>
            <person name="Huber K."/>
            <person name="Hedrich S."/>
            <person name="Rojas-Villalobos C."/>
            <person name="Quatrini R."/>
            <person name="Dinamarca M.A."/>
            <person name="Schwarz A."/>
            <person name="Canales C."/>
            <person name="Nancucheo I."/>
        </authorList>
    </citation>
    <scope>NUCLEOTIDE SEQUENCE [LARGE SCALE GENOMIC DNA]</scope>
    <source>
        <strain evidence="2 3">USS-CCA1</strain>
    </source>
</reference>
<comment type="caution">
    <text evidence="2">The sequence shown here is derived from an EMBL/GenBank/DDBJ whole genome shotgun (WGS) entry which is preliminary data.</text>
</comment>
<feature type="transmembrane region" description="Helical" evidence="1">
    <location>
        <begin position="248"/>
        <end position="265"/>
    </location>
</feature>
<keyword evidence="3" id="KW-1185">Reference proteome</keyword>
<keyword evidence="1" id="KW-0472">Membrane</keyword>
<feature type="transmembrane region" description="Helical" evidence="1">
    <location>
        <begin position="423"/>
        <end position="440"/>
    </location>
</feature>
<feature type="transmembrane region" description="Helical" evidence="1">
    <location>
        <begin position="366"/>
        <end position="388"/>
    </location>
</feature>
<feature type="transmembrane region" description="Helical" evidence="1">
    <location>
        <begin position="165"/>
        <end position="190"/>
    </location>
</feature>
<gene>
    <name evidence="2" type="ORF">GHK86_04890</name>
</gene>
<feature type="transmembrane region" description="Helical" evidence="1">
    <location>
        <begin position="66"/>
        <end position="85"/>
    </location>
</feature>
<evidence type="ECO:0000256" key="1">
    <source>
        <dbReference type="SAM" id="Phobius"/>
    </source>
</evidence>
<sequence length="638" mass="67816">MVEKQTLTHHTTKRLPLPFPASHPKHLRRRVPPAALPIVVIGQSLFLLLLAIAYALARSGYPARPLYWVGECGLVAVLVAAVGPLRLGEDAAYGVAFSTGLTSYLAMVLYDPFSFTFLDEYQHLQTATALLRSHSFAVGNTVLQVSPEYPGLEINADLVHRATGLSLVTCAYVTDGIYHVVAVLLVYAICRQLVGDAPAAVVGMAVFTFSPQFQFVDSYFTYSCLAITLGLAALYGTVMSATSPRRGWWWPAVGILCGVGCAVTHHVTSFAVAALFVLVAAVATLGGAWSQARRLWTVALPVAAFTLVWTVVVGTRTIAYLRSGIGGGGGVSSAAPHFAAGIPLDLPVVGRAPAPSSPAGDVVLELVGYAALAVLVAWAELTGGRVWLRRWRREPIAAVLTVSALAVLGLGAVREAVLGGSELASRTFVYVMLPAAFVVARRYEEVRSRRVAGATARRSSWFGGGTVPLAPVALGLVIWSGTLAAGWPAWYARLPGPAEPAAWDRSVDPALLACARWVATHEPRDQYIAGDQLSAEIVAAVARERVSLGATPTIFLARRATPALGQLARSYGIDLIIVDAAIDSRAPLDGSYFADDPLSGRYRSGLPAADIRKFQHWPGASVVYSNGRYSVVDLRGNR</sequence>
<dbReference type="EMBL" id="WJHE01000202">
    <property type="protein sequence ID" value="MST32062.1"/>
    <property type="molecule type" value="Genomic_DNA"/>
</dbReference>
<protein>
    <recommendedName>
        <fullName evidence="4">Glycosyltransferase RgtA/B/C/D-like domain-containing protein</fullName>
    </recommendedName>
</protein>
<feature type="transmembrane region" description="Helical" evidence="1">
    <location>
        <begin position="461"/>
        <end position="490"/>
    </location>
</feature>
<proteinExistence type="predicted"/>
<feature type="transmembrane region" description="Helical" evidence="1">
    <location>
        <begin position="271"/>
        <end position="288"/>
    </location>
</feature>
<dbReference type="Proteomes" id="UP000437736">
    <property type="component" value="Unassembled WGS sequence"/>
</dbReference>
<organism evidence="2 3">
    <name type="scientific">Acidiferrimicrobium australe</name>
    <dbReference type="NCBI Taxonomy" id="2664430"/>
    <lineage>
        <taxon>Bacteria</taxon>
        <taxon>Bacillati</taxon>
        <taxon>Actinomycetota</taxon>
        <taxon>Acidimicrobiia</taxon>
        <taxon>Acidimicrobiales</taxon>
        <taxon>Acidimicrobiaceae</taxon>
        <taxon>Acidiferrimicrobium</taxon>
    </lineage>
</organism>
<feature type="transmembrane region" description="Helical" evidence="1">
    <location>
        <begin position="197"/>
        <end position="213"/>
    </location>
</feature>
<accession>A0ABW9QQY5</accession>
<evidence type="ECO:0000313" key="3">
    <source>
        <dbReference type="Proteomes" id="UP000437736"/>
    </source>
</evidence>
<feature type="transmembrane region" description="Helical" evidence="1">
    <location>
        <begin position="295"/>
        <end position="314"/>
    </location>
</feature>
<evidence type="ECO:0000313" key="2">
    <source>
        <dbReference type="EMBL" id="MST32062.1"/>
    </source>
</evidence>
<name>A0ABW9QQY5_9ACTN</name>
<keyword evidence="1" id="KW-0812">Transmembrane</keyword>